<feature type="transmembrane region" description="Helical" evidence="13">
    <location>
        <begin position="81"/>
        <end position="101"/>
    </location>
</feature>
<evidence type="ECO:0000256" key="5">
    <source>
        <dbReference type="ARBA" id="ARBA00020482"/>
    </source>
</evidence>
<evidence type="ECO:0000256" key="12">
    <source>
        <dbReference type="ARBA" id="ARBA00034030"/>
    </source>
</evidence>
<feature type="transmembrane region" description="Helical" evidence="13">
    <location>
        <begin position="371"/>
        <end position="390"/>
    </location>
</feature>
<accession>A0A7Y9DZT1</accession>
<evidence type="ECO:0000256" key="6">
    <source>
        <dbReference type="ARBA" id="ARBA00022475"/>
    </source>
</evidence>
<dbReference type="UniPathway" id="UPA00963"/>
<dbReference type="AlphaFoldDB" id="A0A7Y9DZT1"/>
<comment type="similarity">
    <text evidence="3">Belongs to the glycosyltransferase 85 family.</text>
</comment>
<feature type="transmembrane region" description="Helical" evidence="13">
    <location>
        <begin position="195"/>
        <end position="216"/>
    </location>
</feature>
<dbReference type="Pfam" id="PF12250">
    <property type="entry name" value="AftA_N"/>
    <property type="match status" value="1"/>
</dbReference>
<protein>
    <recommendedName>
        <fullName evidence="5">Galactan 5-O-arabinofuranosyltransferase</fullName>
        <ecNumber evidence="4">2.4.2.46</ecNumber>
    </recommendedName>
    <alternativeName>
        <fullName evidence="11">Arabinofuranosyltransferase AftA</fullName>
    </alternativeName>
</protein>
<keyword evidence="16" id="KW-0328">Glycosyltransferase</keyword>
<dbReference type="Pfam" id="PF12249">
    <property type="entry name" value="AftA_C"/>
    <property type="match status" value="1"/>
</dbReference>
<feature type="transmembrane region" description="Helical" evidence="13">
    <location>
        <begin position="18"/>
        <end position="40"/>
    </location>
</feature>
<evidence type="ECO:0000259" key="14">
    <source>
        <dbReference type="Pfam" id="PF12249"/>
    </source>
</evidence>
<evidence type="ECO:0000256" key="11">
    <source>
        <dbReference type="ARBA" id="ARBA00033184"/>
    </source>
</evidence>
<evidence type="ECO:0000256" key="1">
    <source>
        <dbReference type="ARBA" id="ARBA00004651"/>
    </source>
</evidence>
<evidence type="ECO:0000313" key="16">
    <source>
        <dbReference type="EMBL" id="NYD38504.1"/>
    </source>
</evidence>
<name>A0A7Y9DZT1_9PSEU</name>
<feature type="transmembrane region" description="Helical" evidence="13">
    <location>
        <begin position="259"/>
        <end position="278"/>
    </location>
</feature>
<comment type="subcellular location">
    <subcellularLocation>
        <location evidence="1">Cell membrane</location>
        <topology evidence="1">Multi-pass membrane protein</topology>
    </subcellularLocation>
</comment>
<proteinExistence type="inferred from homology"/>
<evidence type="ECO:0000256" key="13">
    <source>
        <dbReference type="SAM" id="Phobius"/>
    </source>
</evidence>
<feature type="transmembrane region" description="Helical" evidence="13">
    <location>
        <begin position="46"/>
        <end position="69"/>
    </location>
</feature>
<reference evidence="16 17" key="1">
    <citation type="submission" date="2020-07" db="EMBL/GenBank/DDBJ databases">
        <title>Sequencing the genomes of 1000 actinobacteria strains.</title>
        <authorList>
            <person name="Klenk H.-P."/>
        </authorList>
    </citation>
    <scope>NUCLEOTIDE SEQUENCE [LARGE SCALE GENOMIC DNA]</scope>
    <source>
        <strain evidence="16 17">DSM 45772</strain>
    </source>
</reference>
<dbReference type="Proteomes" id="UP000535890">
    <property type="component" value="Unassembled WGS sequence"/>
</dbReference>
<feature type="transmembrane region" description="Helical" evidence="13">
    <location>
        <begin position="334"/>
        <end position="359"/>
    </location>
</feature>
<dbReference type="RefSeq" id="WP_179795938.1">
    <property type="nucleotide sequence ID" value="NZ_BAABHP010000029.1"/>
</dbReference>
<evidence type="ECO:0000259" key="15">
    <source>
        <dbReference type="Pfam" id="PF12250"/>
    </source>
</evidence>
<evidence type="ECO:0000313" key="17">
    <source>
        <dbReference type="Proteomes" id="UP000535890"/>
    </source>
</evidence>
<evidence type="ECO:0000256" key="2">
    <source>
        <dbReference type="ARBA" id="ARBA00004776"/>
    </source>
</evidence>
<dbReference type="EMBL" id="JACCBN010000001">
    <property type="protein sequence ID" value="NYD38504.1"/>
    <property type="molecule type" value="Genomic_DNA"/>
</dbReference>
<feature type="transmembrane region" description="Helical" evidence="13">
    <location>
        <begin position="432"/>
        <end position="450"/>
    </location>
</feature>
<evidence type="ECO:0000256" key="10">
    <source>
        <dbReference type="ARBA" id="ARBA00023136"/>
    </source>
</evidence>
<sequence>MIPIDVAEPAPRTAVRSVILHAGGLVAAGATCVVLLALLGRLRLPFPTYAGVAVAATASAVLVAVLVWLGSAERRARSAVATVGVPALLAALVTLWLGLLLQGTRWYLGGISIDQSFRTQILTRFASTPALVDMNYVDLPSYYPAAWFWLGGRLADLGGIPGWAFYKPWSILTLCVAAWAASVAWRLVVSPARAVLVALATAVVGLGVSAAEPYAWLLVAPMPAVAILVWRAVRADDAGHRPAALAGGGVFLGVAAMTYSLHAGFFGVFVVLAAVVPTRGRRIATMVPRLARAGLVVLIGLALALVVWAPYVLAVLSGDPTRSYAQRYLPSDGAFWSLPMLQPTPLGALCLVGLIGIVLGWTTRARLARPLGVLALLVLAWFALTVPLLLVGQTSLAFRLAPVIELVLVCAGVLTAIDLALRVRDHRPEVRAAGGVLAALVLFAAAQGAISPDSGPVAEAYVDPYPTGATPTGGVDRSRIDAWTPELLAAVHAATATPATDLVTLGGPTQFYVAEPFHGFQQSTPHYANPLAQYEDRNEEIRSWAGAADAAELVRRLDASPWPAPRVFVLLRQPDGSGTTRLVEDVFPATPNVAFTTASFPARLFASPAFTVRDVGPYLVAVRR</sequence>
<dbReference type="InterPro" id="IPR020959">
    <property type="entry name" value="ArabinofuranosylTrfase_AftA_C"/>
</dbReference>
<keyword evidence="17" id="KW-1185">Reference proteome</keyword>
<feature type="transmembrane region" description="Helical" evidence="13">
    <location>
        <begin position="290"/>
        <end position="314"/>
    </location>
</feature>
<evidence type="ECO:0000256" key="3">
    <source>
        <dbReference type="ARBA" id="ARBA00009655"/>
    </source>
</evidence>
<feature type="domain" description="Arabinofuranosyltransferase AftA N-terminal" evidence="15">
    <location>
        <begin position="25"/>
        <end position="422"/>
    </location>
</feature>
<evidence type="ECO:0000256" key="8">
    <source>
        <dbReference type="ARBA" id="ARBA00022692"/>
    </source>
</evidence>
<evidence type="ECO:0000256" key="7">
    <source>
        <dbReference type="ARBA" id="ARBA00022679"/>
    </source>
</evidence>
<comment type="caution">
    <text evidence="16">The sequence shown here is derived from an EMBL/GenBank/DDBJ whole genome shotgun (WGS) entry which is preliminary data.</text>
</comment>
<dbReference type="GO" id="GO:0005886">
    <property type="term" value="C:plasma membrane"/>
    <property type="evidence" value="ECO:0007669"/>
    <property type="project" value="UniProtKB-SubCell"/>
</dbReference>
<evidence type="ECO:0000256" key="9">
    <source>
        <dbReference type="ARBA" id="ARBA00022989"/>
    </source>
</evidence>
<keyword evidence="10 13" id="KW-0472">Membrane</keyword>
<dbReference type="GO" id="GO:0045227">
    <property type="term" value="P:capsule polysaccharide biosynthetic process"/>
    <property type="evidence" value="ECO:0007669"/>
    <property type="project" value="UniProtKB-UniPathway"/>
</dbReference>
<evidence type="ECO:0000256" key="4">
    <source>
        <dbReference type="ARBA" id="ARBA00012037"/>
    </source>
</evidence>
<dbReference type="GO" id="GO:0016757">
    <property type="term" value="F:glycosyltransferase activity"/>
    <property type="evidence" value="ECO:0007669"/>
    <property type="project" value="UniProtKB-KW"/>
</dbReference>
<keyword evidence="7 16" id="KW-0808">Transferase</keyword>
<dbReference type="GO" id="GO:0044038">
    <property type="term" value="P:cell wall macromolecule biosynthetic process"/>
    <property type="evidence" value="ECO:0007669"/>
    <property type="project" value="InterPro"/>
</dbReference>
<feature type="transmembrane region" description="Helical" evidence="13">
    <location>
        <begin position="396"/>
        <end position="420"/>
    </location>
</feature>
<keyword evidence="8 13" id="KW-0812">Transmembrane</keyword>
<comment type="pathway">
    <text evidence="2">Cell wall biogenesis; cell wall polysaccharide biosynthesis.</text>
</comment>
<feature type="transmembrane region" description="Helical" evidence="13">
    <location>
        <begin position="169"/>
        <end position="188"/>
    </location>
</feature>
<dbReference type="EC" id="2.4.2.46" evidence="4"/>
<keyword evidence="9 13" id="KW-1133">Transmembrane helix</keyword>
<organism evidence="16 17">
    <name type="scientific">Actinomycetospora corticicola</name>
    <dbReference type="NCBI Taxonomy" id="663602"/>
    <lineage>
        <taxon>Bacteria</taxon>
        <taxon>Bacillati</taxon>
        <taxon>Actinomycetota</taxon>
        <taxon>Actinomycetes</taxon>
        <taxon>Pseudonocardiales</taxon>
        <taxon>Pseudonocardiaceae</taxon>
        <taxon>Actinomycetospora</taxon>
    </lineage>
</organism>
<comment type="catalytic activity">
    <reaction evidence="12">
        <text>Adds an alpha-D-arabinofuranosyl group from trans,octacis-decaprenylphospho-beta-D-arabinofuranose at the 5-O-position of the eighth, tenth and twelfth galactofuranose unit of the galactofuranan chain of [beta-D-galactofuranosyl-(1-&gt;5)-beta-D-galactofuranosyl-(1-&gt;6)]14-beta-D-galactofuranosyl-(1-&gt;5)-beta-D-galactofuranosyl-(1-&gt;4)-alpha-L-rhamnopyranosyl-(1-&gt;3)-N-acetyl-alpha-D-glucosaminyl-diphospho-trans,octacis-decaprenol.</text>
        <dbReference type="EC" id="2.4.2.46"/>
    </reaction>
</comment>
<keyword evidence="6" id="KW-1003">Cell membrane</keyword>
<gene>
    <name evidence="16" type="ORF">BJ983_004606</name>
</gene>
<dbReference type="InterPro" id="IPR020963">
    <property type="entry name" value="ArabinofuranosylTrfase_AftA_N"/>
</dbReference>
<feature type="domain" description="Arabinofuranosyltransferase AftA C-terminal" evidence="14">
    <location>
        <begin position="459"/>
        <end position="623"/>
    </location>
</feature>